<dbReference type="GO" id="GO:0016020">
    <property type="term" value="C:membrane"/>
    <property type="evidence" value="ECO:0007669"/>
    <property type="project" value="UniProtKB-SubCell"/>
</dbReference>
<evidence type="ECO:0000313" key="9">
    <source>
        <dbReference type="EMBL" id="MBB2202084.1"/>
    </source>
</evidence>
<keyword evidence="10" id="KW-1185">Reference proteome</keyword>
<dbReference type="EMBL" id="JABEQM010000008">
    <property type="protein sequence ID" value="MBB2202084.1"/>
    <property type="molecule type" value="Genomic_DNA"/>
</dbReference>
<dbReference type="InterPro" id="IPR036259">
    <property type="entry name" value="MFS_trans_sf"/>
</dbReference>
<sequence length="435" mass="46157">MMERFDTLPLSRFHWRILFAGALGLLTDGYVLGSVSAALPGVQQALRLDAAESGLVAAAPLLGLLLGSLFAGRIIDSFGRRRPFVLDMPVFAVLALGHLFVPGLSVLVGLRFAIGCLLGVDYVATKIYVGEFMPSRMRGRMMSWLSVAWVGGYSGAFVAGVGVLHLGLASPWRVIFASAAIPAALGAVIRHGLPESFLWLIERGRHDAARRVLNDHLGIRHLPGAHAPTAGAGRASDLLRAPHRRPALGMWIFYALHNVPYLVLTAFLPHVLADVGMSDPFMAGVAYDMLLFGGSLLGLCMVDALPRRVLATASLCGEGLCLILVAVLHLPPAGAVTLLALFGLLLTSADSLTYVYPPEAFPTRLRALGIGITVASSRLVAAITTQMFPVVVQRFGTASFLCAMGSVLLLGAGFSYALLPETRFSSLSGRSPAPR</sequence>
<keyword evidence="5 7" id="KW-1133">Transmembrane helix</keyword>
<protein>
    <submittedName>
        <fullName evidence="9">MFS transporter</fullName>
    </submittedName>
</protein>
<evidence type="ECO:0000256" key="7">
    <source>
        <dbReference type="SAM" id="Phobius"/>
    </source>
</evidence>
<dbReference type="RefSeq" id="WP_182958914.1">
    <property type="nucleotide sequence ID" value="NZ_JABEQM010000008.1"/>
</dbReference>
<organism evidence="9 10">
    <name type="scientific">Gluconacetobacter tumulisoli</name>
    <dbReference type="NCBI Taxonomy" id="1286189"/>
    <lineage>
        <taxon>Bacteria</taxon>
        <taxon>Pseudomonadati</taxon>
        <taxon>Pseudomonadota</taxon>
        <taxon>Alphaproteobacteria</taxon>
        <taxon>Acetobacterales</taxon>
        <taxon>Acetobacteraceae</taxon>
        <taxon>Gluconacetobacter</taxon>
    </lineage>
</organism>
<gene>
    <name evidence="9" type="ORF">HLH28_10970</name>
</gene>
<dbReference type="AlphaFoldDB" id="A0A7W4K817"/>
<keyword evidence="3" id="KW-0813">Transport</keyword>
<dbReference type="Proteomes" id="UP000578030">
    <property type="component" value="Unassembled WGS sequence"/>
</dbReference>
<reference evidence="9 10" key="1">
    <citation type="submission" date="2020-04" db="EMBL/GenBank/DDBJ databases">
        <title>Description of novel Gluconacetobacter.</title>
        <authorList>
            <person name="Sombolestani A."/>
        </authorList>
    </citation>
    <scope>NUCLEOTIDE SEQUENCE [LARGE SCALE GENOMIC DNA]</scope>
    <source>
        <strain evidence="9 10">LMG 27802</strain>
    </source>
</reference>
<comment type="similarity">
    <text evidence="2">Belongs to the major facilitator superfamily. Sugar transporter (TC 2.A.1.1) family.</text>
</comment>
<name>A0A7W4K817_9PROT</name>
<comment type="subcellular location">
    <subcellularLocation>
        <location evidence="1">Membrane</location>
        <topology evidence="1">Multi-pass membrane protein</topology>
    </subcellularLocation>
</comment>
<feature type="transmembrane region" description="Helical" evidence="7">
    <location>
        <begin position="107"/>
        <end position="129"/>
    </location>
</feature>
<dbReference type="Gene3D" id="1.20.1250.20">
    <property type="entry name" value="MFS general substrate transporter like domains"/>
    <property type="match status" value="1"/>
</dbReference>
<dbReference type="Pfam" id="PF00083">
    <property type="entry name" value="Sugar_tr"/>
    <property type="match status" value="1"/>
</dbReference>
<evidence type="ECO:0000256" key="4">
    <source>
        <dbReference type="ARBA" id="ARBA00022692"/>
    </source>
</evidence>
<feature type="transmembrane region" description="Helical" evidence="7">
    <location>
        <begin position="368"/>
        <end position="392"/>
    </location>
</feature>
<evidence type="ECO:0000256" key="2">
    <source>
        <dbReference type="ARBA" id="ARBA00010992"/>
    </source>
</evidence>
<dbReference type="SUPFAM" id="SSF103473">
    <property type="entry name" value="MFS general substrate transporter"/>
    <property type="match status" value="1"/>
</dbReference>
<dbReference type="InterPro" id="IPR020846">
    <property type="entry name" value="MFS_dom"/>
</dbReference>
<evidence type="ECO:0000256" key="1">
    <source>
        <dbReference type="ARBA" id="ARBA00004141"/>
    </source>
</evidence>
<feature type="transmembrane region" description="Helical" evidence="7">
    <location>
        <begin position="53"/>
        <end position="72"/>
    </location>
</feature>
<feature type="transmembrane region" description="Helical" evidence="7">
    <location>
        <begin position="281"/>
        <end position="302"/>
    </location>
</feature>
<keyword evidence="6 7" id="KW-0472">Membrane</keyword>
<proteinExistence type="inferred from homology"/>
<feature type="transmembrane region" description="Helical" evidence="7">
    <location>
        <begin position="141"/>
        <end position="168"/>
    </location>
</feature>
<evidence type="ECO:0000256" key="5">
    <source>
        <dbReference type="ARBA" id="ARBA00022989"/>
    </source>
</evidence>
<feature type="transmembrane region" description="Helical" evidence="7">
    <location>
        <begin position="248"/>
        <end position="269"/>
    </location>
</feature>
<evidence type="ECO:0000256" key="6">
    <source>
        <dbReference type="ARBA" id="ARBA00023136"/>
    </source>
</evidence>
<dbReference type="InterPro" id="IPR005828">
    <property type="entry name" value="MFS_sugar_transport-like"/>
</dbReference>
<evidence type="ECO:0000256" key="3">
    <source>
        <dbReference type="ARBA" id="ARBA00022448"/>
    </source>
</evidence>
<comment type="caution">
    <text evidence="9">The sequence shown here is derived from an EMBL/GenBank/DDBJ whole genome shotgun (WGS) entry which is preliminary data.</text>
</comment>
<dbReference type="PROSITE" id="PS50850">
    <property type="entry name" value="MFS"/>
    <property type="match status" value="1"/>
</dbReference>
<feature type="transmembrane region" description="Helical" evidence="7">
    <location>
        <begin position="398"/>
        <end position="419"/>
    </location>
</feature>
<evidence type="ECO:0000259" key="8">
    <source>
        <dbReference type="PROSITE" id="PS50850"/>
    </source>
</evidence>
<accession>A0A7W4K817</accession>
<feature type="domain" description="Major facilitator superfamily (MFS) profile" evidence="8">
    <location>
        <begin position="17"/>
        <end position="423"/>
    </location>
</feature>
<feature type="transmembrane region" description="Helical" evidence="7">
    <location>
        <begin position="84"/>
        <end position="101"/>
    </location>
</feature>
<evidence type="ECO:0000313" key="10">
    <source>
        <dbReference type="Proteomes" id="UP000578030"/>
    </source>
</evidence>
<feature type="transmembrane region" description="Helical" evidence="7">
    <location>
        <begin position="174"/>
        <end position="193"/>
    </location>
</feature>
<keyword evidence="4 7" id="KW-0812">Transmembrane</keyword>
<dbReference type="PANTHER" id="PTHR23511">
    <property type="entry name" value="SYNAPTIC VESICLE GLYCOPROTEIN 2"/>
    <property type="match status" value="1"/>
</dbReference>
<dbReference type="PANTHER" id="PTHR23511:SF34">
    <property type="entry name" value="SYNAPTIC VESICLE GLYCOPROTEIN 2"/>
    <property type="match status" value="1"/>
</dbReference>
<dbReference type="GO" id="GO:0022857">
    <property type="term" value="F:transmembrane transporter activity"/>
    <property type="evidence" value="ECO:0007669"/>
    <property type="project" value="InterPro"/>
</dbReference>